<keyword evidence="12" id="KW-1185">Reference proteome</keyword>
<comment type="similarity">
    <text evidence="2">Belongs to the CTP synthase family.</text>
</comment>
<dbReference type="SUPFAM" id="SSF52317">
    <property type="entry name" value="Class I glutamine amidotransferase-like"/>
    <property type="match status" value="1"/>
</dbReference>
<evidence type="ECO:0000256" key="5">
    <source>
        <dbReference type="ARBA" id="ARBA00022741"/>
    </source>
</evidence>
<evidence type="ECO:0000256" key="4">
    <source>
        <dbReference type="ARBA" id="ARBA00022598"/>
    </source>
</evidence>
<evidence type="ECO:0000313" key="11">
    <source>
        <dbReference type="EMBL" id="KAK9055566.1"/>
    </source>
</evidence>
<comment type="catalytic activity">
    <reaction evidence="9">
        <text>UTP + L-glutamine + ATP + H2O = CTP + L-glutamate + ADP + phosphate + 2 H(+)</text>
        <dbReference type="Rhea" id="RHEA:26426"/>
        <dbReference type="ChEBI" id="CHEBI:15377"/>
        <dbReference type="ChEBI" id="CHEBI:15378"/>
        <dbReference type="ChEBI" id="CHEBI:29985"/>
        <dbReference type="ChEBI" id="CHEBI:30616"/>
        <dbReference type="ChEBI" id="CHEBI:37563"/>
        <dbReference type="ChEBI" id="CHEBI:43474"/>
        <dbReference type="ChEBI" id="CHEBI:46398"/>
        <dbReference type="ChEBI" id="CHEBI:58359"/>
        <dbReference type="ChEBI" id="CHEBI:456216"/>
        <dbReference type="EC" id="6.3.4.2"/>
    </reaction>
</comment>
<dbReference type="PROSITE" id="PS51273">
    <property type="entry name" value="GATASE_TYPE_1"/>
    <property type="match status" value="1"/>
</dbReference>
<dbReference type="EC" id="6.3.4.2" evidence="3"/>
<dbReference type="EMBL" id="JBCNJP010000025">
    <property type="protein sequence ID" value="KAK9055566.1"/>
    <property type="molecule type" value="Genomic_DNA"/>
</dbReference>
<keyword evidence="8" id="KW-0665">Pyrimidine biosynthesis</keyword>
<organism evidence="11 12">
    <name type="scientific">Deinandra increscens subsp. villosa</name>
    <dbReference type="NCBI Taxonomy" id="3103831"/>
    <lineage>
        <taxon>Eukaryota</taxon>
        <taxon>Viridiplantae</taxon>
        <taxon>Streptophyta</taxon>
        <taxon>Embryophyta</taxon>
        <taxon>Tracheophyta</taxon>
        <taxon>Spermatophyta</taxon>
        <taxon>Magnoliopsida</taxon>
        <taxon>eudicotyledons</taxon>
        <taxon>Gunneridae</taxon>
        <taxon>Pentapetalae</taxon>
        <taxon>asterids</taxon>
        <taxon>campanulids</taxon>
        <taxon>Asterales</taxon>
        <taxon>Asteraceae</taxon>
        <taxon>Asteroideae</taxon>
        <taxon>Heliantheae alliance</taxon>
        <taxon>Madieae</taxon>
        <taxon>Madiinae</taxon>
        <taxon>Deinandra</taxon>
    </lineage>
</organism>
<dbReference type="PANTHER" id="PTHR11550">
    <property type="entry name" value="CTP SYNTHASE"/>
    <property type="match status" value="1"/>
</dbReference>
<evidence type="ECO:0000259" key="10">
    <source>
        <dbReference type="Pfam" id="PF00117"/>
    </source>
</evidence>
<evidence type="ECO:0000256" key="1">
    <source>
        <dbReference type="ARBA" id="ARBA00005171"/>
    </source>
</evidence>
<feature type="domain" description="Glutamine amidotransferase" evidence="10">
    <location>
        <begin position="61"/>
        <end position="168"/>
    </location>
</feature>
<protein>
    <recommendedName>
        <fullName evidence="3">CTP synthase (glutamine hydrolyzing)</fullName>
        <ecNumber evidence="3">6.3.4.2</ecNumber>
    </recommendedName>
</protein>
<evidence type="ECO:0000313" key="12">
    <source>
        <dbReference type="Proteomes" id="UP001408789"/>
    </source>
</evidence>
<evidence type="ECO:0000256" key="7">
    <source>
        <dbReference type="ARBA" id="ARBA00022962"/>
    </source>
</evidence>
<name>A0AAP0CGB2_9ASTR</name>
<dbReference type="InterPro" id="IPR004468">
    <property type="entry name" value="CTP_synthase"/>
</dbReference>
<comment type="caution">
    <text evidence="11">The sequence shown here is derived from an EMBL/GenBank/DDBJ whole genome shotgun (WGS) entry which is preliminary data.</text>
</comment>
<dbReference type="Pfam" id="PF00117">
    <property type="entry name" value="GATase"/>
    <property type="match status" value="1"/>
</dbReference>
<dbReference type="GO" id="GO:0005524">
    <property type="term" value="F:ATP binding"/>
    <property type="evidence" value="ECO:0007669"/>
    <property type="project" value="UniProtKB-KW"/>
</dbReference>
<proteinExistence type="inferred from homology"/>
<evidence type="ECO:0000256" key="3">
    <source>
        <dbReference type="ARBA" id="ARBA00012291"/>
    </source>
</evidence>
<evidence type="ECO:0000256" key="6">
    <source>
        <dbReference type="ARBA" id="ARBA00022840"/>
    </source>
</evidence>
<dbReference type="GO" id="GO:0006241">
    <property type="term" value="P:CTP biosynthetic process"/>
    <property type="evidence" value="ECO:0007669"/>
    <property type="project" value="TreeGrafter"/>
</dbReference>
<dbReference type="GO" id="GO:0003883">
    <property type="term" value="F:CTP synthase activity"/>
    <property type="evidence" value="ECO:0007669"/>
    <property type="project" value="UniProtKB-EC"/>
</dbReference>
<dbReference type="InterPro" id="IPR017926">
    <property type="entry name" value="GATASE"/>
</dbReference>
<sequence length="206" mass="22795">MQRACLSLIKDQKAHEAILKALNLLSVVRKLNLKEWMAMATRCDMLHEPVRVAMFGKYTSLSDAYLSVLKALLHASVACRRKLVIIWVSATDLEGATAIESPDVNRATWNLFKTADAVVVPDGFVDRGVEGKIIDAKYARENKIPYLGICLGMQIAVIEYAGSILGLKNANSTEFDPNATNICVIFMLEVCFQTSLLLQTPFCKLV</sequence>
<keyword evidence="5" id="KW-0547">Nucleotide-binding</keyword>
<accession>A0AAP0CGB2</accession>
<dbReference type="PANTHER" id="PTHR11550:SF42">
    <property type="entry name" value="CTP SYNTHASE"/>
    <property type="match status" value="1"/>
</dbReference>
<evidence type="ECO:0000256" key="8">
    <source>
        <dbReference type="ARBA" id="ARBA00022975"/>
    </source>
</evidence>
<dbReference type="AlphaFoldDB" id="A0AAP0CGB2"/>
<reference evidence="11 12" key="1">
    <citation type="submission" date="2024-04" db="EMBL/GenBank/DDBJ databases">
        <title>The reference genome of an endangered Asteraceae, Deinandra increscens subsp. villosa, native to the Central Coast of California.</title>
        <authorList>
            <person name="Guilliams M."/>
            <person name="Hasenstab-Lehman K."/>
            <person name="Meyer R."/>
            <person name="Mcevoy S."/>
        </authorList>
    </citation>
    <scope>NUCLEOTIDE SEQUENCE [LARGE SCALE GENOMIC DNA]</scope>
    <source>
        <tissue evidence="11">Leaf</tissue>
    </source>
</reference>
<dbReference type="Gene3D" id="3.40.50.880">
    <property type="match status" value="1"/>
</dbReference>
<evidence type="ECO:0000256" key="2">
    <source>
        <dbReference type="ARBA" id="ARBA00007533"/>
    </source>
</evidence>
<dbReference type="Proteomes" id="UP001408789">
    <property type="component" value="Unassembled WGS sequence"/>
</dbReference>
<keyword evidence="4" id="KW-0436">Ligase</keyword>
<gene>
    <name evidence="11" type="ORF">SSX86_026650</name>
</gene>
<keyword evidence="7" id="KW-0315">Glutamine amidotransferase</keyword>
<dbReference type="GO" id="GO:0019856">
    <property type="term" value="P:pyrimidine nucleobase biosynthetic process"/>
    <property type="evidence" value="ECO:0007669"/>
    <property type="project" value="TreeGrafter"/>
</dbReference>
<dbReference type="GO" id="GO:0042802">
    <property type="term" value="F:identical protein binding"/>
    <property type="evidence" value="ECO:0007669"/>
    <property type="project" value="TreeGrafter"/>
</dbReference>
<evidence type="ECO:0000256" key="9">
    <source>
        <dbReference type="ARBA" id="ARBA00047781"/>
    </source>
</evidence>
<keyword evidence="6" id="KW-0067">ATP-binding</keyword>
<dbReference type="InterPro" id="IPR029062">
    <property type="entry name" value="Class_I_gatase-like"/>
</dbReference>
<comment type="pathway">
    <text evidence="1">Pyrimidine metabolism; CTP biosynthesis via de novo pathway; CTP from UDP: step 2/2.</text>
</comment>